<accession>A0A1H9VC75</accession>
<name>A0A1H9VC75_9CORY</name>
<proteinExistence type="predicted"/>
<keyword evidence="2" id="KW-1185">Reference proteome</keyword>
<sequence length="42" mass="4837">MDRNVSLKTGAKQLEIAVLSWDFNLVPMALRRSYCRPGRLET</sequence>
<dbReference type="EMBL" id="FOGQ01000011">
    <property type="protein sequence ID" value="SES19044.1"/>
    <property type="molecule type" value="Genomic_DNA"/>
</dbReference>
<organism evidence="1 2">
    <name type="scientific">Corynebacterium cystitidis DSM 20524</name>
    <dbReference type="NCBI Taxonomy" id="1121357"/>
    <lineage>
        <taxon>Bacteria</taxon>
        <taxon>Bacillati</taxon>
        <taxon>Actinomycetota</taxon>
        <taxon>Actinomycetes</taxon>
        <taxon>Mycobacteriales</taxon>
        <taxon>Corynebacteriaceae</taxon>
        <taxon>Corynebacterium</taxon>
    </lineage>
</organism>
<evidence type="ECO:0000313" key="2">
    <source>
        <dbReference type="Proteomes" id="UP000198929"/>
    </source>
</evidence>
<dbReference type="AlphaFoldDB" id="A0A1H9VC75"/>
<dbReference type="Proteomes" id="UP000198929">
    <property type="component" value="Unassembled WGS sequence"/>
</dbReference>
<reference evidence="2" key="1">
    <citation type="submission" date="2016-10" db="EMBL/GenBank/DDBJ databases">
        <authorList>
            <person name="Varghese N."/>
            <person name="Submissions S."/>
        </authorList>
    </citation>
    <scope>NUCLEOTIDE SEQUENCE [LARGE SCALE GENOMIC DNA]</scope>
    <source>
        <strain evidence="2">DSM 20524</strain>
    </source>
</reference>
<protein>
    <submittedName>
        <fullName evidence="1">Uncharacterized protein</fullName>
    </submittedName>
</protein>
<evidence type="ECO:0000313" key="1">
    <source>
        <dbReference type="EMBL" id="SES19044.1"/>
    </source>
</evidence>
<gene>
    <name evidence="1" type="ORF">SAMN05661109_02162</name>
</gene>
<dbReference type="STRING" id="1121357.SAMN05661109_02162"/>